<comment type="caution">
    <text evidence="1">The sequence shown here is derived from an EMBL/GenBank/DDBJ whole genome shotgun (WGS) entry which is preliminary data.</text>
</comment>
<protein>
    <submittedName>
        <fullName evidence="1">Uncharacterized protein</fullName>
    </submittedName>
</protein>
<proteinExistence type="predicted"/>
<evidence type="ECO:0000313" key="2">
    <source>
        <dbReference type="Proteomes" id="UP000004105"/>
    </source>
</evidence>
<keyword evidence="2" id="KW-1185">Reference proteome</keyword>
<accession>F2BA41</accession>
<gene>
    <name evidence="1" type="ORF">HMPREF9123_0595</name>
</gene>
<sequence>MCVAAAPRPRFTADEDKTSICAGRGNAFSDGLFDCAGRLKNSIRPFQTAYFTFAHQVCNAQAAGV</sequence>
<reference evidence="1 2" key="1">
    <citation type="submission" date="2011-02" db="EMBL/GenBank/DDBJ databases">
        <authorList>
            <person name="Muzny D."/>
            <person name="Qin X."/>
            <person name="Deng J."/>
            <person name="Jiang H."/>
            <person name="Liu Y."/>
            <person name="Qu J."/>
            <person name="Song X.-Z."/>
            <person name="Zhang L."/>
            <person name="Thornton R."/>
            <person name="Coyle M."/>
            <person name="Francisco L."/>
            <person name="Jackson L."/>
            <person name="Javaid M."/>
            <person name="Korchina V."/>
            <person name="Kovar C."/>
            <person name="Mata R."/>
            <person name="Mathew T."/>
            <person name="Ngo R."/>
            <person name="Nguyen L."/>
            <person name="Nguyen N."/>
            <person name="Okwuonu G."/>
            <person name="Ongeri F."/>
            <person name="Pham C."/>
            <person name="Simmons D."/>
            <person name="Wilczek-Boney K."/>
            <person name="Hale W."/>
            <person name="Jakkamsetti A."/>
            <person name="Pham P."/>
            <person name="Ruth R."/>
            <person name="San Lucas F."/>
            <person name="Warren J."/>
            <person name="Zhang J."/>
            <person name="Zhao Z."/>
            <person name="Zhou C."/>
            <person name="Zhu D."/>
            <person name="Lee S."/>
            <person name="Bess C."/>
            <person name="Blankenburg K."/>
            <person name="Forbes L."/>
            <person name="Fu Q."/>
            <person name="Gubbala S."/>
            <person name="Hirani K."/>
            <person name="Jayaseelan J.C."/>
            <person name="Lara F."/>
            <person name="Munidasa M."/>
            <person name="Palculict T."/>
            <person name="Patil S."/>
            <person name="Pu L.-L."/>
            <person name="Saada N."/>
            <person name="Tang L."/>
            <person name="Weissenberger G."/>
            <person name="Zhu Y."/>
            <person name="Hemphill L."/>
            <person name="Shang Y."/>
            <person name="Youmans B."/>
            <person name="Ayvaz T."/>
            <person name="Ross M."/>
            <person name="Santibanez J."/>
            <person name="Aqrawi P."/>
            <person name="Gross S."/>
            <person name="Joshi V."/>
            <person name="Fowler G."/>
            <person name="Nazareth L."/>
            <person name="Reid J."/>
            <person name="Worley K."/>
            <person name="Petrosino J."/>
            <person name="Highlander S."/>
            <person name="Gibbs R."/>
        </authorList>
    </citation>
    <scope>NUCLEOTIDE SEQUENCE [LARGE SCALE GENOMIC DNA]</scope>
    <source>
        <strain evidence="1 2">ATCC BAA-1200</strain>
    </source>
</reference>
<dbReference type="Proteomes" id="UP000004105">
    <property type="component" value="Unassembled WGS sequence"/>
</dbReference>
<dbReference type="AlphaFoldDB" id="F2BA41"/>
<name>F2BA41_9NEIS</name>
<evidence type="ECO:0000313" key="1">
    <source>
        <dbReference type="EMBL" id="EGF11683.1"/>
    </source>
</evidence>
<dbReference type="EMBL" id="AFAY01000011">
    <property type="protein sequence ID" value="EGF11683.1"/>
    <property type="molecule type" value="Genomic_DNA"/>
</dbReference>
<organism evidence="1 2">
    <name type="scientific">Neisseria bacilliformis ATCC BAA-1200</name>
    <dbReference type="NCBI Taxonomy" id="888742"/>
    <lineage>
        <taxon>Bacteria</taxon>
        <taxon>Pseudomonadati</taxon>
        <taxon>Pseudomonadota</taxon>
        <taxon>Betaproteobacteria</taxon>
        <taxon>Neisseriales</taxon>
        <taxon>Neisseriaceae</taxon>
        <taxon>Neisseria</taxon>
    </lineage>
</organism>
<dbReference type="HOGENOM" id="CLU_2845244_0_0_4"/>